<dbReference type="PANTHER" id="PTHR30437:SF5">
    <property type="entry name" value="REGULATOR OF NUCLEOSIDE DIPHOSPHATE KINASE"/>
    <property type="match status" value="1"/>
</dbReference>
<dbReference type="EMBL" id="BMKS01000001">
    <property type="protein sequence ID" value="GGG15867.1"/>
    <property type="molecule type" value="Genomic_DNA"/>
</dbReference>
<evidence type="ECO:0000259" key="1">
    <source>
        <dbReference type="Pfam" id="PF01272"/>
    </source>
</evidence>
<dbReference type="NCBIfam" id="NF004396">
    <property type="entry name" value="PRK05753.1"/>
    <property type="match status" value="1"/>
</dbReference>
<organism evidence="3 4">
    <name type="scientific">Caldovatus sediminis</name>
    <dbReference type="NCBI Taxonomy" id="2041189"/>
    <lineage>
        <taxon>Bacteria</taxon>
        <taxon>Pseudomonadati</taxon>
        <taxon>Pseudomonadota</taxon>
        <taxon>Alphaproteobacteria</taxon>
        <taxon>Acetobacterales</taxon>
        <taxon>Roseomonadaceae</taxon>
        <taxon>Caldovatus</taxon>
    </lineage>
</organism>
<dbReference type="Pfam" id="PF14760">
    <property type="entry name" value="Rnk_N"/>
    <property type="match status" value="1"/>
</dbReference>
<comment type="caution">
    <text evidence="3">The sequence shown here is derived from an EMBL/GenBank/DDBJ whole genome shotgun (WGS) entry which is preliminary data.</text>
</comment>
<sequence length="148" mass="15530">MDHETRAETLRPPLLMSEDDHARLVALAGAAARRDPLVARLLMEEADRAEVVPAEAVPSGVVALGSRVEFHDSATGRVRTVQVVLPGEADIAAGRISALSLVGAALLGLAEGQSIDWPTQDGRMRRLTVRRVERGGGAAPADAARPGT</sequence>
<keyword evidence="3" id="KW-0808">Transferase</keyword>
<gene>
    <name evidence="3" type="ORF">GCM10010964_00220</name>
</gene>
<dbReference type="GO" id="GO:0003677">
    <property type="term" value="F:DNA binding"/>
    <property type="evidence" value="ECO:0007669"/>
    <property type="project" value="InterPro"/>
</dbReference>
<evidence type="ECO:0000313" key="3">
    <source>
        <dbReference type="EMBL" id="GGG15867.1"/>
    </source>
</evidence>
<dbReference type="InterPro" id="IPR023459">
    <property type="entry name" value="Tscrpt_elong_fac_GreA/B_fam"/>
</dbReference>
<dbReference type="InterPro" id="IPR036953">
    <property type="entry name" value="GreA/GreB_C_sf"/>
</dbReference>
<dbReference type="InterPro" id="IPR029462">
    <property type="entry name" value="Rnk_N"/>
</dbReference>
<dbReference type="AlphaFoldDB" id="A0A8J3EBQ3"/>
<dbReference type="PANTHER" id="PTHR30437">
    <property type="entry name" value="TRANSCRIPTION ELONGATION FACTOR GREA"/>
    <property type="match status" value="1"/>
</dbReference>
<protein>
    <submittedName>
        <fullName evidence="3">Nucleoside diphosphate kinase regulator</fullName>
    </submittedName>
</protein>
<name>A0A8J3EBQ3_9PROT</name>
<dbReference type="GO" id="GO:0006354">
    <property type="term" value="P:DNA-templated transcription elongation"/>
    <property type="evidence" value="ECO:0007669"/>
    <property type="project" value="TreeGrafter"/>
</dbReference>
<evidence type="ECO:0000259" key="2">
    <source>
        <dbReference type="Pfam" id="PF14760"/>
    </source>
</evidence>
<dbReference type="Gene3D" id="3.10.50.30">
    <property type="entry name" value="Transcription elongation factor, GreA/GreB, C-terminal domain"/>
    <property type="match status" value="1"/>
</dbReference>
<evidence type="ECO:0000313" key="4">
    <source>
        <dbReference type="Proteomes" id="UP000597507"/>
    </source>
</evidence>
<proteinExistence type="predicted"/>
<dbReference type="InterPro" id="IPR001437">
    <property type="entry name" value="Tscrpt_elong_fac_GreA/B_C"/>
</dbReference>
<dbReference type="Proteomes" id="UP000597507">
    <property type="component" value="Unassembled WGS sequence"/>
</dbReference>
<keyword evidence="3" id="KW-0418">Kinase</keyword>
<feature type="domain" description="Transcription elongation factor GreA/GreB C-terminal" evidence="1">
    <location>
        <begin position="58"/>
        <end position="133"/>
    </location>
</feature>
<dbReference type="SUPFAM" id="SSF54534">
    <property type="entry name" value="FKBP-like"/>
    <property type="match status" value="1"/>
</dbReference>
<dbReference type="Pfam" id="PF01272">
    <property type="entry name" value="GreA_GreB"/>
    <property type="match status" value="1"/>
</dbReference>
<dbReference type="RefSeq" id="WP_188897222.1">
    <property type="nucleotide sequence ID" value="NZ_BMKS01000001.1"/>
</dbReference>
<keyword evidence="4" id="KW-1185">Reference proteome</keyword>
<dbReference type="GO" id="GO:0070063">
    <property type="term" value="F:RNA polymerase binding"/>
    <property type="evidence" value="ECO:0007669"/>
    <property type="project" value="InterPro"/>
</dbReference>
<feature type="domain" description="Regulator of nucleoside diphosphate kinase N-terminal" evidence="2">
    <location>
        <begin position="12"/>
        <end position="52"/>
    </location>
</feature>
<dbReference type="GO" id="GO:0016301">
    <property type="term" value="F:kinase activity"/>
    <property type="evidence" value="ECO:0007669"/>
    <property type="project" value="UniProtKB-KW"/>
</dbReference>
<reference evidence="3 4" key="1">
    <citation type="journal article" date="2014" name="Int. J. Syst. Evol. Microbiol.">
        <title>Complete genome sequence of Corynebacterium casei LMG S-19264T (=DSM 44701T), isolated from a smear-ripened cheese.</title>
        <authorList>
            <consortium name="US DOE Joint Genome Institute (JGI-PGF)"/>
            <person name="Walter F."/>
            <person name="Albersmeier A."/>
            <person name="Kalinowski J."/>
            <person name="Ruckert C."/>
        </authorList>
    </citation>
    <scope>NUCLEOTIDE SEQUENCE [LARGE SCALE GENOMIC DNA]</scope>
    <source>
        <strain evidence="3 4">CGMCC 1.16330</strain>
    </source>
</reference>
<dbReference type="GO" id="GO:0032784">
    <property type="term" value="P:regulation of DNA-templated transcription elongation"/>
    <property type="evidence" value="ECO:0007669"/>
    <property type="project" value="InterPro"/>
</dbReference>
<accession>A0A8J3EBQ3</accession>